<dbReference type="Proteomes" id="UP000235220">
    <property type="component" value="Chromosome 2"/>
</dbReference>
<reference evidence="2" key="1">
    <citation type="submission" date="2025-08" db="UniProtKB">
        <authorList>
            <consortium name="RefSeq"/>
        </authorList>
    </citation>
    <scope>IDENTIFICATION</scope>
    <source>
        <tissue evidence="2">Leaves</tissue>
    </source>
</reference>
<name>A0A2I4GSB3_JUGRE</name>
<dbReference type="PANTHER" id="PTHR35307:SF3">
    <property type="entry name" value="DUF4220 DOMAIN-CONTAINING PROTEIN"/>
    <property type="match status" value="1"/>
</dbReference>
<sequence>MGKLGCNIDGNLDDTKFSQPMPWMGLYVAAASLVFLITMAADVIQGIRHRKFWFPCKFSSLNATSLTLLAVAIKLSVDLNASMPSRKDQLAKLGNTVFICTVMSNSMPSLGTMENKEMFTNILALGILVITVIVNICIQLATGVIYVFWKEQALILFIMLVLLLLLSFSALTVPNTKQYLELKYTEKHQLALKEGLNQTGKPVVDKLREDLMKYWMMAHTGNPQFVVGRSVTCTASGAFCLLSLATLAQAMVRSQFMPWSFKFCSGESDYKWSTTVVLATQTVAAGVGTIGPACRWFIAINFSCPNRGNQTGRKGFKVENYWIQSLVEMKESPLTFIRVRNKHCRKLAHDAKDHFLNLCIGVQIGLVLMSKGIRLISTLFVSRILYFYDCCRGLKKKFIFNSVSDTESVSDSRPCSKLDLSRFVLDLEGEDALVEKMKKCNWDPTDYWFRMGQKRRPNYLITLLKRSTHGFKGVVEFDSNQVPSLESEEPPNCWALPVVTLTCIAVTLPNISPTSIQELLCGVNEGLTYIRLLENNLDTREELLNIRRAAEGVWLRVELYRKWLDVDLHKLSLQGKTQQETLQKLSDTAKNKLLEFHKNHTPQCLKHGPSKWPIKILAANSMYRITQSMLLKRQRENAQKGEKLFETVAVMISDILGACLTNMQRFISMKCLSSAIEDREDSVRHAVDILGKAENILKLQEHGAFPCLDPCQMASIEEWRLLYMQKPLPFNPSPSESEIASSSSSDLCLIID</sequence>
<dbReference type="RefSeq" id="XP_018846789.1">
    <property type="nucleotide sequence ID" value="XM_018991244.1"/>
</dbReference>
<dbReference type="PANTHER" id="PTHR35307">
    <property type="entry name" value="PROTEIN, PUTATIVE-RELATED"/>
    <property type="match status" value="1"/>
</dbReference>
<dbReference type="FunCoup" id="A0A2I4GSB3">
    <property type="interactions" value="962"/>
</dbReference>
<proteinExistence type="predicted"/>
<keyword evidence="1" id="KW-1185">Reference proteome</keyword>
<dbReference type="GeneID" id="109010409"/>
<dbReference type="OrthoDB" id="1915303at2759"/>
<accession>A0A2I4GSB3</accession>
<protein>
    <submittedName>
        <fullName evidence="2">Uncharacterized protein LOC109010409</fullName>
    </submittedName>
</protein>
<evidence type="ECO:0000313" key="1">
    <source>
        <dbReference type="Proteomes" id="UP000235220"/>
    </source>
</evidence>
<dbReference type="Gramene" id="Jr02_20080_p1">
    <property type="protein sequence ID" value="cds.Jr02_20080_p1"/>
    <property type="gene ID" value="Jr02_20080"/>
</dbReference>
<dbReference type="AlphaFoldDB" id="A0A2I4GSB3"/>
<evidence type="ECO:0000313" key="2">
    <source>
        <dbReference type="RefSeq" id="XP_018846789.1"/>
    </source>
</evidence>
<organism evidence="1 2">
    <name type="scientific">Juglans regia</name>
    <name type="common">English walnut</name>
    <dbReference type="NCBI Taxonomy" id="51240"/>
    <lineage>
        <taxon>Eukaryota</taxon>
        <taxon>Viridiplantae</taxon>
        <taxon>Streptophyta</taxon>
        <taxon>Embryophyta</taxon>
        <taxon>Tracheophyta</taxon>
        <taxon>Spermatophyta</taxon>
        <taxon>Magnoliopsida</taxon>
        <taxon>eudicotyledons</taxon>
        <taxon>Gunneridae</taxon>
        <taxon>Pentapetalae</taxon>
        <taxon>rosids</taxon>
        <taxon>fabids</taxon>
        <taxon>Fagales</taxon>
        <taxon>Juglandaceae</taxon>
        <taxon>Juglans</taxon>
    </lineage>
</organism>
<dbReference type="KEGG" id="jre:109010409"/>
<gene>
    <name evidence="2" type="primary">LOC109010409</name>
</gene>